<accession>A0A7S0F7Q0</accession>
<evidence type="ECO:0000256" key="2">
    <source>
        <dbReference type="ARBA" id="ARBA00022801"/>
    </source>
</evidence>
<feature type="domain" description="AB hydrolase-1" evidence="3">
    <location>
        <begin position="50"/>
        <end position="313"/>
    </location>
</feature>
<dbReference type="SUPFAM" id="SSF53474">
    <property type="entry name" value="alpha/beta-Hydrolases"/>
    <property type="match status" value="1"/>
</dbReference>
<dbReference type="Gene3D" id="3.40.50.1820">
    <property type="entry name" value="alpha/beta hydrolase"/>
    <property type="match status" value="1"/>
</dbReference>
<dbReference type="GO" id="GO:0016787">
    <property type="term" value="F:hydrolase activity"/>
    <property type="evidence" value="ECO:0007669"/>
    <property type="project" value="UniProtKB-KW"/>
</dbReference>
<reference evidence="4" key="1">
    <citation type="submission" date="2021-01" db="EMBL/GenBank/DDBJ databases">
        <authorList>
            <person name="Corre E."/>
            <person name="Pelletier E."/>
            <person name="Niang G."/>
            <person name="Scheremetjew M."/>
            <person name="Finn R."/>
            <person name="Kale V."/>
            <person name="Holt S."/>
            <person name="Cochrane G."/>
            <person name="Meng A."/>
            <person name="Brown T."/>
            <person name="Cohen L."/>
        </authorList>
    </citation>
    <scope>NUCLEOTIDE SEQUENCE</scope>
    <source>
        <strain evidence="4">B593</strain>
    </source>
</reference>
<dbReference type="PANTHER" id="PTHR43798">
    <property type="entry name" value="MONOACYLGLYCEROL LIPASE"/>
    <property type="match status" value="1"/>
</dbReference>
<dbReference type="InterPro" id="IPR000073">
    <property type="entry name" value="AB_hydrolase_1"/>
</dbReference>
<proteinExistence type="inferred from homology"/>
<dbReference type="InterPro" id="IPR050266">
    <property type="entry name" value="AB_hydrolase_sf"/>
</dbReference>
<dbReference type="AlphaFoldDB" id="A0A7S0F7Q0"/>
<gene>
    <name evidence="4" type="ORF">PARE0329_LOCUS131</name>
</gene>
<protein>
    <recommendedName>
        <fullName evidence="3">AB hydrolase-1 domain-containing protein</fullName>
    </recommendedName>
</protein>
<evidence type="ECO:0000313" key="4">
    <source>
        <dbReference type="EMBL" id="CAD8343496.1"/>
    </source>
</evidence>
<evidence type="ECO:0000259" key="3">
    <source>
        <dbReference type="Pfam" id="PF12697"/>
    </source>
</evidence>
<dbReference type="Pfam" id="PF12697">
    <property type="entry name" value="Abhydrolase_6"/>
    <property type="match status" value="1"/>
</dbReference>
<sequence length="325" mass="36018">MYCVSDKLCQSSMSSPEPATEFTWKCQDGIKLAGKRVTKAIGGPGKKLQILALHGWMDNCATFDPLAEQLIEKLALEGKVVEVDFVAIDLPGHGHSSHKSLDGPSSILAEYCYYVFEALKHLEWKSEDVTLIGHSMGAAISVMFAAAFPIERILMLDSLGPMPKPEESVSKNLRSHIKIRGQGKMPSSVYPSFEKAVEIRCKTPALLFPGKQYISEETARALVKRGSIMKEGGKLQFRHDQRLNWPSMLFLSETQLKQMYKDVANQKTSVCLLTAKEGMPFPPDKVAVVTSLLKPAVYKILPGSHHFHSDPDNVGEVVDVIFSWL</sequence>
<dbReference type="PANTHER" id="PTHR43798:SF14">
    <property type="entry name" value="SERINE HYDROLASE-LIKE PROTEIN DDB_G0286239"/>
    <property type="match status" value="1"/>
</dbReference>
<comment type="similarity">
    <text evidence="1">Belongs to the AB hydrolase superfamily.</text>
</comment>
<keyword evidence="2" id="KW-0378">Hydrolase</keyword>
<name>A0A7S0F7Q0_9STRA</name>
<evidence type="ECO:0000256" key="1">
    <source>
        <dbReference type="ARBA" id="ARBA00008645"/>
    </source>
</evidence>
<organism evidence="4">
    <name type="scientific">Pseudo-nitzschia arenysensis</name>
    <dbReference type="NCBI Taxonomy" id="697910"/>
    <lineage>
        <taxon>Eukaryota</taxon>
        <taxon>Sar</taxon>
        <taxon>Stramenopiles</taxon>
        <taxon>Ochrophyta</taxon>
        <taxon>Bacillariophyta</taxon>
        <taxon>Bacillariophyceae</taxon>
        <taxon>Bacillariophycidae</taxon>
        <taxon>Bacillariales</taxon>
        <taxon>Bacillariaceae</taxon>
        <taxon>Pseudo-nitzschia</taxon>
    </lineage>
</organism>
<dbReference type="InterPro" id="IPR029058">
    <property type="entry name" value="AB_hydrolase_fold"/>
</dbReference>
<dbReference type="GO" id="GO:0016020">
    <property type="term" value="C:membrane"/>
    <property type="evidence" value="ECO:0007669"/>
    <property type="project" value="TreeGrafter"/>
</dbReference>
<dbReference type="EMBL" id="HBEH01000224">
    <property type="protein sequence ID" value="CAD8343496.1"/>
    <property type="molecule type" value="Transcribed_RNA"/>
</dbReference>